<evidence type="ECO:0000313" key="2">
    <source>
        <dbReference type="Proteomes" id="UP000196230"/>
    </source>
</evidence>
<organism evidence="1 2">
    <name type="scientific">Micrococcus lylae</name>
    <dbReference type="NCBI Taxonomy" id="1273"/>
    <lineage>
        <taxon>Bacteria</taxon>
        <taxon>Bacillati</taxon>
        <taxon>Actinomycetota</taxon>
        <taxon>Actinomycetes</taxon>
        <taxon>Micrococcales</taxon>
        <taxon>Micrococcaceae</taxon>
        <taxon>Micrococcus</taxon>
    </lineage>
</organism>
<dbReference type="Proteomes" id="UP000196230">
    <property type="component" value="Unassembled WGS sequence"/>
</dbReference>
<dbReference type="AlphaFoldDB" id="A0A1R4IRH3"/>
<evidence type="ECO:0000313" key="1">
    <source>
        <dbReference type="EMBL" id="SJN22482.1"/>
    </source>
</evidence>
<sequence length="94" mass="10580">MLAGAMVVMGQRAMLVPEKMLRPADDVLRTSMPWRERMAVISGSSLARDADGDRDRALLLADDAQVRRESWNVRAPQLRLDVLEEQHPLGTRRG</sequence>
<accession>A0A1R4IRH3</accession>
<protein>
    <submittedName>
        <fullName evidence="1">Uncharacterized protein</fullName>
    </submittedName>
</protein>
<reference evidence="1 2" key="1">
    <citation type="submission" date="2017-02" db="EMBL/GenBank/DDBJ databases">
        <authorList>
            <person name="Peterson S.W."/>
        </authorList>
    </citation>
    <scope>NUCLEOTIDE SEQUENCE [LARGE SCALE GENOMIC DNA]</scope>
    <source>
        <strain evidence="1 2">2B3F</strain>
    </source>
</reference>
<proteinExistence type="predicted"/>
<dbReference type="EMBL" id="FUKP01000024">
    <property type="protein sequence ID" value="SJN22482.1"/>
    <property type="molecule type" value="Genomic_DNA"/>
</dbReference>
<name>A0A1R4IRH3_9MICC</name>
<gene>
    <name evidence="1" type="ORF">FM125_04145</name>
</gene>